<dbReference type="AlphaFoldDB" id="A0AAE7BDN8"/>
<proteinExistence type="inferred from homology"/>
<feature type="domain" description="DTW" evidence="6">
    <location>
        <begin position="6"/>
        <end position="204"/>
    </location>
</feature>
<evidence type="ECO:0000256" key="1">
    <source>
        <dbReference type="ARBA" id="ARBA00012386"/>
    </source>
</evidence>
<dbReference type="GO" id="GO:0016432">
    <property type="term" value="F:tRNA-uridine aminocarboxypropyltransferase activity"/>
    <property type="evidence" value="ECO:0007669"/>
    <property type="project" value="UniProtKB-EC"/>
</dbReference>
<evidence type="ECO:0000256" key="2">
    <source>
        <dbReference type="ARBA" id="ARBA00022679"/>
    </source>
</evidence>
<evidence type="ECO:0000256" key="3">
    <source>
        <dbReference type="ARBA" id="ARBA00022691"/>
    </source>
</evidence>
<gene>
    <name evidence="7" type="ORF">ADFLV_1155</name>
</gene>
<comment type="similarity">
    <text evidence="5">Belongs to the TDD superfamily. DTWD2 family.</text>
</comment>
<dbReference type="GO" id="GO:0008033">
    <property type="term" value="P:tRNA processing"/>
    <property type="evidence" value="ECO:0007669"/>
    <property type="project" value="UniProtKB-KW"/>
</dbReference>
<organism evidence="7 8">
    <name type="scientific">Arcobacter defluvii</name>
    <dbReference type="NCBI Taxonomy" id="873191"/>
    <lineage>
        <taxon>Bacteria</taxon>
        <taxon>Pseudomonadati</taxon>
        <taxon>Campylobacterota</taxon>
        <taxon>Epsilonproteobacteria</taxon>
        <taxon>Campylobacterales</taxon>
        <taxon>Arcobacteraceae</taxon>
        <taxon>Arcobacter</taxon>
    </lineage>
</organism>
<dbReference type="InterPro" id="IPR039262">
    <property type="entry name" value="DTWD2/TAPT"/>
</dbReference>
<dbReference type="EMBL" id="CP053835">
    <property type="protein sequence ID" value="QKF77188.1"/>
    <property type="molecule type" value="Genomic_DNA"/>
</dbReference>
<dbReference type="PANTHER" id="PTHR21392:SF0">
    <property type="entry name" value="TRNA-URIDINE AMINOCARBOXYPROPYLTRANSFERASE 2"/>
    <property type="match status" value="1"/>
</dbReference>
<keyword evidence="8" id="KW-1185">Reference proteome</keyword>
<sequence length="222" mass="26199">MQIENPREICYKCYRPKSSCICEHLITPIKTNTKFVILMHPKEFRKTKNGTGHMTNNSLENCELHVGIDFTNHKRVNELLKNEDYEAYVLYPDTNSIKLNTQKLPSDKKSLIFIIDSTWPCSKKMLRLSKNLQNLKKISFEHDKSSQFKIKTQPNQYCLSTIESTLCVLEQLNNQKMEEISNDFLGNFLKPFEEMVEYQVKCAYDENRTRYKIPYKKIVHLS</sequence>
<accession>A0AAE7BDN8</accession>
<reference evidence="7 8" key="1">
    <citation type="submission" date="2020-05" db="EMBL/GenBank/DDBJ databases">
        <title>Complete genome sequencing of Campylobacter and Arcobacter type strains.</title>
        <authorList>
            <person name="Miller W.G."/>
            <person name="Yee E."/>
        </authorList>
    </citation>
    <scope>NUCLEOTIDE SEQUENCE [LARGE SCALE GENOMIC DNA]</scope>
    <source>
        <strain evidence="7 8">LMG 25694</strain>
    </source>
</reference>
<evidence type="ECO:0000256" key="4">
    <source>
        <dbReference type="ARBA" id="ARBA00022694"/>
    </source>
</evidence>
<evidence type="ECO:0000313" key="7">
    <source>
        <dbReference type="EMBL" id="QKF77188.1"/>
    </source>
</evidence>
<dbReference type="Pfam" id="PF03942">
    <property type="entry name" value="DTW"/>
    <property type="match status" value="1"/>
</dbReference>
<evidence type="ECO:0000259" key="6">
    <source>
        <dbReference type="SMART" id="SM01144"/>
    </source>
</evidence>
<dbReference type="Proteomes" id="UP000503313">
    <property type="component" value="Chromosome"/>
</dbReference>
<dbReference type="InterPro" id="IPR005636">
    <property type="entry name" value="DTW"/>
</dbReference>
<keyword evidence="2" id="KW-0808">Transferase</keyword>
<keyword evidence="4" id="KW-0819">tRNA processing</keyword>
<dbReference type="KEGG" id="adz:ADFLV_1155"/>
<evidence type="ECO:0000313" key="8">
    <source>
        <dbReference type="Proteomes" id="UP000503313"/>
    </source>
</evidence>
<dbReference type="SMART" id="SM01144">
    <property type="entry name" value="DTW"/>
    <property type="match status" value="1"/>
</dbReference>
<dbReference type="RefSeq" id="WP_129011092.1">
    <property type="nucleotide sequence ID" value="NZ_CP053835.1"/>
</dbReference>
<keyword evidence="3" id="KW-0949">S-adenosyl-L-methionine</keyword>
<name>A0AAE7BDN8_9BACT</name>
<protein>
    <recommendedName>
        <fullName evidence="1">tRNA-uridine aminocarboxypropyltransferase</fullName>
        <ecNumber evidence="1">2.5.1.25</ecNumber>
    </recommendedName>
</protein>
<evidence type="ECO:0000256" key="5">
    <source>
        <dbReference type="ARBA" id="ARBA00034489"/>
    </source>
</evidence>
<dbReference type="EC" id="2.5.1.25" evidence="1"/>
<dbReference type="PANTHER" id="PTHR21392">
    <property type="entry name" value="TRNA-URIDINE AMINOCARBOXYPROPYLTRANSFERASE 2"/>
    <property type="match status" value="1"/>
</dbReference>